<dbReference type="Proteomes" id="UP000193380">
    <property type="component" value="Unassembled WGS sequence"/>
</dbReference>
<feature type="domain" description="Ig-like" evidence="1">
    <location>
        <begin position="278"/>
        <end position="365"/>
    </location>
</feature>
<dbReference type="PROSITE" id="PS50835">
    <property type="entry name" value="IG_LIKE"/>
    <property type="match status" value="4"/>
</dbReference>
<accession>A0A060YBK9</accession>
<feature type="domain" description="Ig-like" evidence="1">
    <location>
        <begin position="189"/>
        <end position="271"/>
    </location>
</feature>
<feature type="domain" description="Ig-like" evidence="1">
    <location>
        <begin position="13"/>
        <end position="96"/>
    </location>
</feature>
<dbReference type="AlphaFoldDB" id="A0A060YBK9"/>
<dbReference type="EMBL" id="FR907461">
    <property type="protein sequence ID" value="CDQ86739.1"/>
    <property type="molecule type" value="Genomic_DNA"/>
</dbReference>
<dbReference type="InterPro" id="IPR013783">
    <property type="entry name" value="Ig-like_fold"/>
</dbReference>
<evidence type="ECO:0000313" key="2">
    <source>
        <dbReference type="EMBL" id="CDQ86739.1"/>
    </source>
</evidence>
<dbReference type="SUPFAM" id="SSF48726">
    <property type="entry name" value="Immunoglobulin"/>
    <property type="match status" value="4"/>
</dbReference>
<dbReference type="SMART" id="SM00409">
    <property type="entry name" value="IG"/>
    <property type="match status" value="4"/>
</dbReference>
<evidence type="ECO:0000259" key="1">
    <source>
        <dbReference type="PROSITE" id="PS50835"/>
    </source>
</evidence>
<organism evidence="2 3">
    <name type="scientific">Oncorhynchus mykiss</name>
    <name type="common">Rainbow trout</name>
    <name type="synonym">Salmo gairdneri</name>
    <dbReference type="NCBI Taxonomy" id="8022"/>
    <lineage>
        <taxon>Eukaryota</taxon>
        <taxon>Metazoa</taxon>
        <taxon>Chordata</taxon>
        <taxon>Craniata</taxon>
        <taxon>Vertebrata</taxon>
        <taxon>Euteleostomi</taxon>
        <taxon>Actinopterygii</taxon>
        <taxon>Neopterygii</taxon>
        <taxon>Teleostei</taxon>
        <taxon>Protacanthopterygii</taxon>
        <taxon>Salmoniformes</taxon>
        <taxon>Salmonidae</taxon>
        <taxon>Salmoninae</taxon>
        <taxon>Oncorhynchus</taxon>
    </lineage>
</organism>
<dbReference type="InterPro" id="IPR007110">
    <property type="entry name" value="Ig-like_dom"/>
</dbReference>
<gene>
    <name evidence="2" type="ORF">GSONMT00052547001</name>
</gene>
<dbReference type="PaxDb" id="8022-A0A060YBK9"/>
<feature type="domain" description="Ig-like" evidence="1">
    <location>
        <begin position="101"/>
        <end position="186"/>
    </location>
</feature>
<dbReference type="PANTHER" id="PTHR46013">
    <property type="entry name" value="VASCULAR CELL ADHESION MOLECULE 1"/>
    <property type="match status" value="1"/>
</dbReference>
<reference evidence="2" key="2">
    <citation type="submission" date="2014-03" db="EMBL/GenBank/DDBJ databases">
        <authorList>
            <person name="Genoscope - CEA"/>
        </authorList>
    </citation>
    <scope>NUCLEOTIDE SEQUENCE</scope>
</reference>
<name>A0A060YBK9_ONCMY</name>
<dbReference type="Pfam" id="PF19081">
    <property type="entry name" value="Ig_7"/>
    <property type="match status" value="1"/>
</dbReference>
<dbReference type="InterPro" id="IPR044023">
    <property type="entry name" value="Ig_7"/>
</dbReference>
<dbReference type="InterPro" id="IPR003599">
    <property type="entry name" value="Ig_sub"/>
</dbReference>
<proteinExistence type="predicted"/>
<reference evidence="2" key="1">
    <citation type="journal article" date="2014" name="Nat. Commun.">
        <title>The rainbow trout genome provides novel insights into evolution after whole-genome duplication in vertebrates.</title>
        <authorList>
            <person name="Berthelot C."/>
            <person name="Brunet F."/>
            <person name="Chalopin D."/>
            <person name="Juanchich A."/>
            <person name="Bernard M."/>
            <person name="Noel B."/>
            <person name="Bento P."/>
            <person name="Da Silva C."/>
            <person name="Labadie K."/>
            <person name="Alberti A."/>
            <person name="Aury J.M."/>
            <person name="Louis A."/>
            <person name="Dehais P."/>
            <person name="Bardou P."/>
            <person name="Montfort J."/>
            <person name="Klopp C."/>
            <person name="Cabau C."/>
            <person name="Gaspin C."/>
            <person name="Thorgaard G.H."/>
            <person name="Boussaha M."/>
            <person name="Quillet E."/>
            <person name="Guyomard R."/>
            <person name="Galiana D."/>
            <person name="Bobe J."/>
            <person name="Volff J.N."/>
            <person name="Genet C."/>
            <person name="Wincker P."/>
            <person name="Jaillon O."/>
            <person name="Roest Crollius H."/>
            <person name="Guiguen Y."/>
        </authorList>
    </citation>
    <scope>NUCLEOTIDE SEQUENCE [LARGE SCALE GENOMIC DNA]</scope>
</reference>
<dbReference type="PANTHER" id="PTHR46013:SF4">
    <property type="entry name" value="B-CELL RECEPTOR CD22-RELATED"/>
    <property type="match status" value="1"/>
</dbReference>
<dbReference type="STRING" id="8022.A0A060YBK9"/>
<dbReference type="Pfam" id="PF13895">
    <property type="entry name" value="Ig_2"/>
    <property type="match status" value="3"/>
</dbReference>
<dbReference type="InterPro" id="IPR036179">
    <property type="entry name" value="Ig-like_dom_sf"/>
</dbReference>
<protein>
    <recommendedName>
        <fullName evidence="1">Ig-like domain-containing protein</fullName>
    </recommendedName>
</protein>
<sequence length="367" mass="39807">MIIFLFIFLPDPPRNTSVSVIPSGEVLEGSSVTLTCSSDANPPGNSYRWYSVRAGDTRSTGYGPVLRTKIWADNTLFYCEAKNMCGAHNSTITKVTVWYGPKTMSVSVTPSGPVFDGAMVNLTCSSNGNPPVSSFTWYSVKGDQATQLGVGTRLETSVSAEVHQFYCEGRNDHGGQNSTLIEVVVQYPPRNTSVSVNSSGPVLKGSSVTLTCISDANPPVSSYNWYSVDESETRSVIGVEQMYTVANVNGNTQYFCIAKNQHGSDNSTTLQLDIQYPPRNTSVSVSPSDSVLEDNSVTLTCSSDANPPVTSYRWYSVREGKEDYVASGQKIIQATMNVIDGREYYCKAQNHHGEDQSATTNASVECK</sequence>
<evidence type="ECO:0000313" key="3">
    <source>
        <dbReference type="Proteomes" id="UP000193380"/>
    </source>
</evidence>
<dbReference type="Gene3D" id="2.60.40.10">
    <property type="entry name" value="Immunoglobulins"/>
    <property type="match status" value="4"/>
</dbReference>